<sequence>MDHDYAVPTREYQIDQSSLKTAPTAADGATERVVDLKDFRYAGNDGGWMGLDPTGAPLFLRDLSTSDIYSLTLERK</sequence>
<proteinExistence type="predicted"/>
<keyword evidence="2" id="KW-1185">Reference proteome</keyword>
<evidence type="ECO:0000313" key="2">
    <source>
        <dbReference type="Proteomes" id="UP000253606"/>
    </source>
</evidence>
<dbReference type="KEGG" id="abas:ACPOL_3443"/>
<accession>A0A2Z5G146</accession>
<dbReference type="Proteomes" id="UP000253606">
    <property type="component" value="Chromosome"/>
</dbReference>
<protein>
    <submittedName>
        <fullName evidence="1">Uncharacterized protein</fullName>
    </submittedName>
</protein>
<dbReference type="EMBL" id="CP030840">
    <property type="protein sequence ID" value="AXC12730.1"/>
    <property type="molecule type" value="Genomic_DNA"/>
</dbReference>
<dbReference type="AlphaFoldDB" id="A0A2Z5G146"/>
<organism evidence="1 2">
    <name type="scientific">Acidisarcina polymorpha</name>
    <dbReference type="NCBI Taxonomy" id="2211140"/>
    <lineage>
        <taxon>Bacteria</taxon>
        <taxon>Pseudomonadati</taxon>
        <taxon>Acidobacteriota</taxon>
        <taxon>Terriglobia</taxon>
        <taxon>Terriglobales</taxon>
        <taxon>Acidobacteriaceae</taxon>
        <taxon>Acidisarcina</taxon>
    </lineage>
</organism>
<gene>
    <name evidence="1" type="ORF">ACPOL_3443</name>
</gene>
<reference evidence="1 2" key="1">
    <citation type="journal article" date="2018" name="Front. Microbiol.">
        <title>Hydrolytic Capabilities as a Key to Environmental Success: Chitinolytic and Cellulolytic Acidobacteria From Acidic Sub-arctic Soils and Boreal Peatlands.</title>
        <authorList>
            <person name="Belova S.E."/>
            <person name="Ravin N.V."/>
            <person name="Pankratov T.A."/>
            <person name="Rakitin A.L."/>
            <person name="Ivanova A.A."/>
            <person name="Beletsky A.V."/>
            <person name="Mardanov A.V."/>
            <person name="Sinninghe Damste J.S."/>
            <person name="Dedysh S.N."/>
        </authorList>
    </citation>
    <scope>NUCLEOTIDE SEQUENCE [LARGE SCALE GENOMIC DNA]</scope>
    <source>
        <strain evidence="1 2">SBC82</strain>
    </source>
</reference>
<evidence type="ECO:0000313" key="1">
    <source>
        <dbReference type="EMBL" id="AXC12730.1"/>
    </source>
</evidence>
<name>A0A2Z5G146_9BACT</name>